<dbReference type="AlphaFoldDB" id="A0A0A9M086"/>
<feature type="region of interest" description="Disordered" evidence="1">
    <location>
        <begin position="1"/>
        <end position="52"/>
    </location>
</feature>
<feature type="compositionally biased region" description="Basic and acidic residues" evidence="1">
    <location>
        <begin position="39"/>
        <end position="52"/>
    </location>
</feature>
<reference evidence="2" key="2">
    <citation type="journal article" date="2015" name="Data Brief">
        <title>Shoot transcriptome of the giant reed, Arundo donax.</title>
        <authorList>
            <person name="Barrero R.A."/>
            <person name="Guerrero F.D."/>
            <person name="Moolhuijzen P."/>
            <person name="Goolsby J.A."/>
            <person name="Tidwell J."/>
            <person name="Bellgard S.E."/>
            <person name="Bellgard M.I."/>
        </authorList>
    </citation>
    <scope>NUCLEOTIDE SEQUENCE</scope>
    <source>
        <tissue evidence="2">Shoot tissue taken approximately 20 cm above the soil surface</tissue>
    </source>
</reference>
<organism evidence="2">
    <name type="scientific">Arundo donax</name>
    <name type="common">Giant reed</name>
    <name type="synonym">Donax arundinaceus</name>
    <dbReference type="NCBI Taxonomy" id="35708"/>
    <lineage>
        <taxon>Eukaryota</taxon>
        <taxon>Viridiplantae</taxon>
        <taxon>Streptophyta</taxon>
        <taxon>Embryophyta</taxon>
        <taxon>Tracheophyta</taxon>
        <taxon>Spermatophyta</taxon>
        <taxon>Magnoliopsida</taxon>
        <taxon>Liliopsida</taxon>
        <taxon>Poales</taxon>
        <taxon>Poaceae</taxon>
        <taxon>PACMAD clade</taxon>
        <taxon>Arundinoideae</taxon>
        <taxon>Arundineae</taxon>
        <taxon>Arundo</taxon>
    </lineage>
</organism>
<protein>
    <submittedName>
        <fullName evidence="2">Uncharacterized protein</fullName>
    </submittedName>
</protein>
<name>A0A0A9M086_ARUDO</name>
<proteinExistence type="predicted"/>
<sequence>MSSAALLSDRRGSGSLSPYPARSNATMYTPSSSNSSWEARGESMRLPEKPCE</sequence>
<reference evidence="2" key="1">
    <citation type="submission" date="2014-09" db="EMBL/GenBank/DDBJ databases">
        <authorList>
            <person name="Magalhaes I.L.F."/>
            <person name="Oliveira U."/>
            <person name="Santos F.R."/>
            <person name="Vidigal T.H.D.A."/>
            <person name="Brescovit A.D."/>
            <person name="Santos A.J."/>
        </authorList>
    </citation>
    <scope>NUCLEOTIDE SEQUENCE</scope>
    <source>
        <tissue evidence="2">Shoot tissue taken approximately 20 cm above the soil surface</tissue>
    </source>
</reference>
<accession>A0A0A9M086</accession>
<evidence type="ECO:0000313" key="2">
    <source>
        <dbReference type="EMBL" id="JAD79677.1"/>
    </source>
</evidence>
<dbReference type="EMBL" id="GBRH01218218">
    <property type="protein sequence ID" value="JAD79677.1"/>
    <property type="molecule type" value="Transcribed_RNA"/>
</dbReference>
<feature type="compositionally biased region" description="Polar residues" evidence="1">
    <location>
        <begin position="23"/>
        <end position="37"/>
    </location>
</feature>
<evidence type="ECO:0000256" key="1">
    <source>
        <dbReference type="SAM" id="MobiDB-lite"/>
    </source>
</evidence>